<feature type="coiled-coil region" evidence="1">
    <location>
        <begin position="88"/>
        <end position="122"/>
    </location>
</feature>
<feature type="region of interest" description="Disordered" evidence="2">
    <location>
        <begin position="201"/>
        <end position="220"/>
    </location>
</feature>
<dbReference type="AlphaFoldDB" id="A0A0D8Y365"/>
<dbReference type="OrthoDB" id="5865300at2759"/>
<protein>
    <submittedName>
        <fullName evidence="3">Uncharacterized protein</fullName>
    </submittedName>
</protein>
<organism evidence="3 4">
    <name type="scientific">Dictyocaulus viviparus</name>
    <name type="common">Bovine lungworm</name>
    <dbReference type="NCBI Taxonomy" id="29172"/>
    <lineage>
        <taxon>Eukaryota</taxon>
        <taxon>Metazoa</taxon>
        <taxon>Ecdysozoa</taxon>
        <taxon>Nematoda</taxon>
        <taxon>Chromadorea</taxon>
        <taxon>Rhabditida</taxon>
        <taxon>Rhabditina</taxon>
        <taxon>Rhabditomorpha</taxon>
        <taxon>Strongyloidea</taxon>
        <taxon>Metastrongylidae</taxon>
        <taxon>Dictyocaulus</taxon>
    </lineage>
</organism>
<accession>A0A0D8Y365</accession>
<name>A0A0D8Y365_DICVI</name>
<reference evidence="3 4" key="1">
    <citation type="submission" date="2013-11" db="EMBL/GenBank/DDBJ databases">
        <title>Draft genome of the bovine lungworm Dictyocaulus viviparus.</title>
        <authorList>
            <person name="Mitreva M."/>
        </authorList>
    </citation>
    <scope>NUCLEOTIDE SEQUENCE [LARGE SCALE GENOMIC DNA]</scope>
    <source>
        <strain evidence="3 4">HannoverDv2000</strain>
    </source>
</reference>
<evidence type="ECO:0000256" key="1">
    <source>
        <dbReference type="SAM" id="Coils"/>
    </source>
</evidence>
<reference evidence="4" key="2">
    <citation type="journal article" date="2016" name="Sci. Rep.">
        <title>Dictyocaulus viviparus genome, variome and transcriptome elucidate lungworm biology and support future intervention.</title>
        <authorList>
            <person name="McNulty S.N."/>
            <person name="Strube C."/>
            <person name="Rosa B.A."/>
            <person name="Martin J.C."/>
            <person name="Tyagi R."/>
            <person name="Choi Y.J."/>
            <person name="Wang Q."/>
            <person name="Hallsworth Pepin K."/>
            <person name="Zhang X."/>
            <person name="Ozersky P."/>
            <person name="Wilson R.K."/>
            <person name="Sternberg P.W."/>
            <person name="Gasser R.B."/>
            <person name="Mitreva M."/>
        </authorList>
    </citation>
    <scope>NUCLEOTIDE SEQUENCE [LARGE SCALE GENOMIC DNA]</scope>
    <source>
        <strain evidence="4">HannoverDv2000</strain>
    </source>
</reference>
<dbReference type="STRING" id="29172.A0A0D8Y365"/>
<sequence>MGQTSKGEENEQKEEILDETIDFSLRFKYSSIFKEAFYFSKAVDDFLSESHAVLNDAIETGRNLANSGRMELDTHCAIEKLDEIVAIADQLEIEVESQKSALDLLLAQAEALDKDREMAEDVVDSLMSRNLDDQAIANATRQDLADRDSQFAALSQRAAKIHAALPGKSSSSRDTTLAALGDKLSRLESMLIAKHIAPSRTTNATPIRTSPDRTSMSSTGPLVEEKHLSYVVYLKLDLNFTVEIDFRLYTKLDQIEEAIDLEKQYPMENIDDHEERHKV</sequence>
<keyword evidence="4" id="KW-1185">Reference proteome</keyword>
<proteinExistence type="predicted"/>
<evidence type="ECO:0000256" key="2">
    <source>
        <dbReference type="SAM" id="MobiDB-lite"/>
    </source>
</evidence>
<evidence type="ECO:0000313" key="4">
    <source>
        <dbReference type="Proteomes" id="UP000053766"/>
    </source>
</evidence>
<keyword evidence="1" id="KW-0175">Coiled coil</keyword>
<gene>
    <name evidence="3" type="ORF">DICVIV_02716</name>
</gene>
<evidence type="ECO:0000313" key="3">
    <source>
        <dbReference type="EMBL" id="KJH51155.1"/>
    </source>
</evidence>
<dbReference type="EMBL" id="KN716190">
    <property type="protein sequence ID" value="KJH51155.1"/>
    <property type="molecule type" value="Genomic_DNA"/>
</dbReference>
<dbReference type="Proteomes" id="UP000053766">
    <property type="component" value="Unassembled WGS sequence"/>
</dbReference>